<feature type="compositionally biased region" description="Acidic residues" evidence="6">
    <location>
        <begin position="259"/>
        <end position="272"/>
    </location>
</feature>
<dbReference type="OrthoDB" id="5072at2759"/>
<dbReference type="GO" id="GO:0005654">
    <property type="term" value="C:nucleoplasm"/>
    <property type="evidence" value="ECO:0007669"/>
    <property type="project" value="UniProtKB-SubCell"/>
</dbReference>
<comment type="caution">
    <text evidence="7">The sequence shown here is derived from an EMBL/GenBank/DDBJ whole genome shotgun (WGS) entry which is preliminary data.</text>
</comment>
<dbReference type="GO" id="GO:0000027">
    <property type="term" value="P:ribosomal large subunit assembly"/>
    <property type="evidence" value="ECO:0007669"/>
    <property type="project" value="UniProtKB-UniRule"/>
</dbReference>
<dbReference type="EMBL" id="CAIIXF020000001">
    <property type="protein sequence ID" value="CAH1773258.1"/>
    <property type="molecule type" value="Genomic_DNA"/>
</dbReference>
<evidence type="ECO:0000256" key="6">
    <source>
        <dbReference type="SAM" id="MobiDB-lite"/>
    </source>
</evidence>
<feature type="compositionally biased region" description="Basic and acidic residues" evidence="6">
    <location>
        <begin position="328"/>
        <end position="353"/>
    </location>
</feature>
<name>A0A8J1UDB6_OWEFU</name>
<dbReference type="PANTHER" id="PTHR14211:SF7">
    <property type="entry name" value="RIBOSOME BIOGENESIS PROTEIN NOP53"/>
    <property type="match status" value="1"/>
</dbReference>
<feature type="region of interest" description="Disordered" evidence="6">
    <location>
        <begin position="258"/>
        <end position="307"/>
    </location>
</feature>
<comment type="subcellular location">
    <subcellularLocation>
        <location evidence="5">Nucleus</location>
        <location evidence="5">Nucleolus</location>
    </subcellularLocation>
    <subcellularLocation>
        <location evidence="5">Nucleus</location>
        <location evidence="5">Nucleoplasm</location>
    </subcellularLocation>
</comment>
<dbReference type="GO" id="GO:0005730">
    <property type="term" value="C:nucleolus"/>
    <property type="evidence" value="ECO:0007669"/>
    <property type="project" value="UniProtKB-SubCell"/>
</dbReference>
<reference evidence="7" key="1">
    <citation type="submission" date="2022-03" db="EMBL/GenBank/DDBJ databases">
        <authorList>
            <person name="Martin C."/>
        </authorList>
    </citation>
    <scope>NUCLEOTIDE SEQUENCE</scope>
</reference>
<feature type="compositionally biased region" description="Basic residues" evidence="6">
    <location>
        <begin position="1"/>
        <end position="17"/>
    </location>
</feature>
<dbReference type="Proteomes" id="UP000749559">
    <property type="component" value="Unassembled WGS sequence"/>
</dbReference>
<dbReference type="GO" id="GO:0006364">
    <property type="term" value="P:rRNA processing"/>
    <property type="evidence" value="ECO:0007669"/>
    <property type="project" value="TreeGrafter"/>
</dbReference>
<keyword evidence="3 5" id="KW-0690">Ribosome biogenesis</keyword>
<feature type="compositionally biased region" description="Basic and acidic residues" evidence="6">
    <location>
        <begin position="291"/>
        <end position="307"/>
    </location>
</feature>
<evidence type="ECO:0000256" key="3">
    <source>
        <dbReference type="ARBA" id="ARBA00022517"/>
    </source>
</evidence>
<feature type="region of interest" description="Disordered" evidence="6">
    <location>
        <begin position="328"/>
        <end position="363"/>
    </location>
</feature>
<organism evidence="7 8">
    <name type="scientific">Owenia fusiformis</name>
    <name type="common">Polychaete worm</name>
    <dbReference type="NCBI Taxonomy" id="6347"/>
    <lineage>
        <taxon>Eukaryota</taxon>
        <taxon>Metazoa</taxon>
        <taxon>Spiralia</taxon>
        <taxon>Lophotrochozoa</taxon>
        <taxon>Annelida</taxon>
        <taxon>Polychaeta</taxon>
        <taxon>Sedentaria</taxon>
        <taxon>Canalipalpata</taxon>
        <taxon>Sabellida</taxon>
        <taxon>Oweniida</taxon>
        <taxon>Oweniidae</taxon>
        <taxon>Owenia</taxon>
    </lineage>
</organism>
<proteinExistence type="inferred from homology"/>
<dbReference type="Pfam" id="PF07767">
    <property type="entry name" value="Nop53"/>
    <property type="match status" value="1"/>
</dbReference>
<evidence type="ECO:0000256" key="2">
    <source>
        <dbReference type="ARBA" id="ARBA00018339"/>
    </source>
</evidence>
<dbReference type="InterPro" id="IPR011687">
    <property type="entry name" value="Nop53/GLTSCR2"/>
</dbReference>
<accession>A0A8J1UDB6</accession>
<evidence type="ECO:0000256" key="1">
    <source>
        <dbReference type="ARBA" id="ARBA00008838"/>
    </source>
</evidence>
<comment type="function">
    <text evidence="5">May play a role in ribosome biogenesis.</text>
</comment>
<protein>
    <recommendedName>
        <fullName evidence="2 5">Ribosome biogenesis protein NOP53</fullName>
    </recommendedName>
</protein>
<evidence type="ECO:0000256" key="4">
    <source>
        <dbReference type="ARBA" id="ARBA00023242"/>
    </source>
</evidence>
<evidence type="ECO:0000313" key="7">
    <source>
        <dbReference type="EMBL" id="CAH1773258.1"/>
    </source>
</evidence>
<evidence type="ECO:0000313" key="8">
    <source>
        <dbReference type="Proteomes" id="UP000749559"/>
    </source>
</evidence>
<keyword evidence="4 5" id="KW-0539">Nucleus</keyword>
<feature type="region of interest" description="Disordered" evidence="6">
    <location>
        <begin position="56"/>
        <end position="86"/>
    </location>
</feature>
<dbReference type="PANTHER" id="PTHR14211">
    <property type="entry name" value="GLIOMA SUPPRESSOR CANDIDATE REGION GENE 2"/>
    <property type="match status" value="1"/>
</dbReference>
<feature type="region of interest" description="Disordered" evidence="6">
    <location>
        <begin position="1"/>
        <end position="21"/>
    </location>
</feature>
<keyword evidence="8" id="KW-1185">Reference proteome</keyword>
<dbReference type="PIRSF" id="PIRSF017302">
    <property type="entry name" value="Gltscr2"/>
    <property type="match status" value="1"/>
</dbReference>
<sequence length="437" mass="51021">MERKAKKRLSKNKKKTWKKTDVQDVEDHLEDQRLQERTGGLLAEKTDEQLFFVDSTKPVEEPVPAKRSRRDPKPLKCHSALLPDPRIKPARVAHNIRRDNLKRKCAKKVSDIQNDVLSPTRKEALHNQVNAKLNRQTRIRSKKITPHAKFDLWGGEIDQTKQEDDDHFATVTRKKPVKLPSYHNKKPSSLPAVEVALPGASYNPTYDDHQQLLHVANKVEVKKLKVEEKILRQTDHMFPKADKAPTKQDHLQEMSAGLYEEEDDSEGEEDTEYTSINPAVRRDKKKTPQTRRKEKERKAKETQLKLEKLKRKKDTELFRIKSIQKDVTKSIKQHSEKMAKQQTKRAERKDKTQRLGSNKFEAPETELKLSDELVGSLRLLKPEGNLLEDRYKSMQKRNIIEPRKRVKVYRKYKLKDYKKPGHGAQAYMNSYKAKGKK</sequence>
<dbReference type="GO" id="GO:0008097">
    <property type="term" value="F:5S rRNA binding"/>
    <property type="evidence" value="ECO:0007669"/>
    <property type="project" value="TreeGrafter"/>
</dbReference>
<dbReference type="AlphaFoldDB" id="A0A8J1UDB6"/>
<comment type="similarity">
    <text evidence="1 5">Belongs to the NOP53 family.</text>
</comment>
<evidence type="ECO:0000256" key="5">
    <source>
        <dbReference type="PIRNR" id="PIRNR017302"/>
    </source>
</evidence>
<gene>
    <name evidence="7" type="ORF">OFUS_LOCUS880</name>
</gene>